<feature type="domain" description="Tail sheath protein C-terminal" evidence="2">
    <location>
        <begin position="532"/>
        <end position="636"/>
    </location>
</feature>
<organism evidence="3 4">
    <name type="scientific">Chitinophaga varians</name>
    <dbReference type="NCBI Taxonomy" id="2202339"/>
    <lineage>
        <taxon>Bacteria</taxon>
        <taxon>Pseudomonadati</taxon>
        <taxon>Bacteroidota</taxon>
        <taxon>Chitinophagia</taxon>
        <taxon>Chitinophagales</taxon>
        <taxon>Chitinophagaceae</taxon>
        <taxon>Chitinophaga</taxon>
    </lineage>
</organism>
<dbReference type="InterPro" id="IPR020287">
    <property type="entry name" value="Tail_sheath_C"/>
</dbReference>
<name>A0A847S214_9BACT</name>
<dbReference type="Gene3D" id="3.40.50.11780">
    <property type="match status" value="2"/>
</dbReference>
<proteinExistence type="inferred from homology"/>
<dbReference type="Proteomes" id="UP000570474">
    <property type="component" value="Unassembled WGS sequence"/>
</dbReference>
<evidence type="ECO:0000256" key="1">
    <source>
        <dbReference type="ARBA" id="ARBA00008005"/>
    </source>
</evidence>
<keyword evidence="4" id="KW-1185">Reference proteome</keyword>
<accession>A0A847S214</accession>
<evidence type="ECO:0000259" key="2">
    <source>
        <dbReference type="Pfam" id="PF17482"/>
    </source>
</evidence>
<dbReference type="PANTHER" id="PTHR35861">
    <property type="match status" value="1"/>
</dbReference>
<dbReference type="EMBL" id="JABAIA010000003">
    <property type="protein sequence ID" value="NLR67465.1"/>
    <property type="molecule type" value="Genomic_DNA"/>
</dbReference>
<protein>
    <submittedName>
        <fullName evidence="3">Phage tail protein</fullName>
    </submittedName>
</protein>
<gene>
    <name evidence="3" type="ORF">HGH92_24385</name>
</gene>
<dbReference type="PANTHER" id="PTHR35861:SF1">
    <property type="entry name" value="PHAGE TAIL SHEATH PROTEIN"/>
    <property type="match status" value="1"/>
</dbReference>
<comment type="caution">
    <text evidence="3">The sequence shown here is derived from an EMBL/GenBank/DDBJ whole genome shotgun (WGS) entry which is preliminary data.</text>
</comment>
<dbReference type="AlphaFoldDB" id="A0A847S214"/>
<sequence>MLNLTAIKTPGVYIDEVPRFPPSIAAVETAIPAFIGYTEKADMLSPGDLHNTPTKIGSIADYQLYFGGPAKPVVAEVQLDLNNQFSSAKVDYQWFLYDSLRLFYANGGGDCYIVSVGLYTAGAPVQGDIQNGIDALVKYDEPTIILFPDAATLTGTALYDLQVSTLSQCDNLKDRVGLFDLKRTDAQGAEFRDKIGINNLKYGMAYTPWIQVALDKNILYADMVGKIKKAGVLIPSLKNFTTDANVQKVIDDLDNLAADSKRISTEFTTLLGTDSLDGLFNKKINKFILSGTATDLQDVFKYLLDIANTVNTLDTTTPAPGTLKNADMIVNLKNTVLALKDRYTNLINYQADLKALATAGYTTQTFAGTATADWGGVLGAAGTANGVLSGPNDKAKMLSVVPLVQNEFYAIQSTIQAGILDAATILEKAKNDALSAGFPLFKSIIAGINNTSMALPPSGSIAGVYAQVDNARGVWKAPANVSILGTPDIIYSNSELNQLNVDVVSGKSINAIRAFTGKGTLVYGARTLAGNDNEWRYVSVRRFFNMVEESTKKATLQFVFEPNDANTWVRVQAMIENFLLTLWRQGALQGATPDKAFYVAVGLGKTMTAQDILNGFMIIEIGMAAVRPAEFIILRFSHILPQA</sequence>
<dbReference type="RefSeq" id="WP_168873426.1">
    <property type="nucleotide sequence ID" value="NZ_JABAIA010000003.1"/>
</dbReference>
<comment type="similarity">
    <text evidence="1">Belongs to the myoviridae tail sheath protein family.</text>
</comment>
<evidence type="ECO:0000313" key="3">
    <source>
        <dbReference type="EMBL" id="NLR67465.1"/>
    </source>
</evidence>
<reference evidence="3 4" key="1">
    <citation type="submission" date="2020-04" db="EMBL/GenBank/DDBJ databases">
        <authorList>
            <person name="Yin C."/>
        </authorList>
    </citation>
    <scope>NUCLEOTIDE SEQUENCE [LARGE SCALE GENOMIC DNA]</scope>
    <source>
        <strain evidence="3 4">Ae27</strain>
    </source>
</reference>
<dbReference type="Pfam" id="PF17482">
    <property type="entry name" value="Phage_sheath_1C"/>
    <property type="match status" value="1"/>
</dbReference>
<dbReference type="InterPro" id="IPR052042">
    <property type="entry name" value="Tail_sheath_structural"/>
</dbReference>
<evidence type="ECO:0000313" key="4">
    <source>
        <dbReference type="Proteomes" id="UP000570474"/>
    </source>
</evidence>